<organism evidence="2 3">
    <name type="scientific">Prorocentrum cordatum</name>
    <dbReference type="NCBI Taxonomy" id="2364126"/>
    <lineage>
        <taxon>Eukaryota</taxon>
        <taxon>Sar</taxon>
        <taxon>Alveolata</taxon>
        <taxon>Dinophyceae</taxon>
        <taxon>Prorocentrales</taxon>
        <taxon>Prorocentraceae</taxon>
        <taxon>Prorocentrum</taxon>
    </lineage>
</organism>
<reference evidence="2" key="1">
    <citation type="submission" date="2023-10" db="EMBL/GenBank/DDBJ databases">
        <authorList>
            <person name="Chen Y."/>
            <person name="Shah S."/>
            <person name="Dougan E. K."/>
            <person name="Thang M."/>
            <person name="Chan C."/>
        </authorList>
    </citation>
    <scope>NUCLEOTIDE SEQUENCE [LARGE SCALE GENOMIC DNA]</scope>
</reference>
<evidence type="ECO:0000313" key="2">
    <source>
        <dbReference type="EMBL" id="CAK0843835.1"/>
    </source>
</evidence>
<feature type="region of interest" description="Disordered" evidence="1">
    <location>
        <begin position="106"/>
        <end position="151"/>
    </location>
</feature>
<feature type="non-terminal residue" evidence="2">
    <location>
        <position position="221"/>
    </location>
</feature>
<evidence type="ECO:0000313" key="3">
    <source>
        <dbReference type="Proteomes" id="UP001189429"/>
    </source>
</evidence>
<feature type="region of interest" description="Disordered" evidence="1">
    <location>
        <begin position="197"/>
        <end position="221"/>
    </location>
</feature>
<evidence type="ECO:0000256" key="1">
    <source>
        <dbReference type="SAM" id="MobiDB-lite"/>
    </source>
</evidence>
<feature type="non-terminal residue" evidence="2">
    <location>
        <position position="1"/>
    </location>
</feature>
<proteinExistence type="predicted"/>
<accession>A0ABN9TEC7</accession>
<feature type="region of interest" description="Disordered" evidence="1">
    <location>
        <begin position="16"/>
        <end position="50"/>
    </location>
</feature>
<name>A0ABN9TEC7_9DINO</name>
<dbReference type="EMBL" id="CAUYUJ010014612">
    <property type="protein sequence ID" value="CAK0843835.1"/>
    <property type="molecule type" value="Genomic_DNA"/>
</dbReference>
<protein>
    <submittedName>
        <fullName evidence="2">Uncharacterized protein</fullName>
    </submittedName>
</protein>
<comment type="caution">
    <text evidence="2">The sequence shown here is derived from an EMBL/GenBank/DDBJ whole genome shotgun (WGS) entry which is preliminary data.</text>
</comment>
<gene>
    <name evidence="2" type="ORF">PCOR1329_LOCUS38059</name>
</gene>
<feature type="compositionally biased region" description="Basic and acidic residues" evidence="1">
    <location>
        <begin position="30"/>
        <end position="39"/>
    </location>
</feature>
<keyword evidence="3" id="KW-1185">Reference proteome</keyword>
<dbReference type="Proteomes" id="UP001189429">
    <property type="component" value="Unassembled WGS sequence"/>
</dbReference>
<sequence>PRGARRGVAQSALQLISAPGLPQPAGELVPARDRPGVRDGRRRLGGPLVSRLSEPFRSDPCAPGRGCQDLRVWCHPDLPRAQVRWARLPRAAGRCDQVDRLVERLPGPRGLHRERAGASSGHWPQGQPEADKPPRAAARGQEMDPRRRVLRGRRGHCVLPAVRRDVLPRREHWQVAQHCKVHGGSCAAPCLREGVRGEDRPDAGGEVPGGPQGRQALRHLL</sequence>